<accession>A0AAX3DYT9</accession>
<evidence type="ECO:0000313" key="7">
    <source>
        <dbReference type="Proteomes" id="UP001163166"/>
    </source>
</evidence>
<gene>
    <name evidence="6" type="ORF">KQX62_01380</name>
</gene>
<evidence type="ECO:0000256" key="4">
    <source>
        <dbReference type="PROSITE-ProRule" id="PRU00335"/>
    </source>
</evidence>
<dbReference type="PANTHER" id="PTHR47506:SF3">
    <property type="entry name" value="HTH-TYPE TRANSCRIPTIONAL REGULATOR LMRA"/>
    <property type="match status" value="1"/>
</dbReference>
<proteinExistence type="predicted"/>
<evidence type="ECO:0000313" key="6">
    <source>
        <dbReference type="EMBL" id="UYO39988.1"/>
    </source>
</evidence>
<dbReference type="PANTHER" id="PTHR47506">
    <property type="entry name" value="TRANSCRIPTIONAL REGULATORY PROTEIN"/>
    <property type="match status" value="1"/>
</dbReference>
<evidence type="ECO:0000256" key="2">
    <source>
        <dbReference type="ARBA" id="ARBA00023125"/>
    </source>
</evidence>
<dbReference type="InterPro" id="IPR009057">
    <property type="entry name" value="Homeodomain-like_sf"/>
</dbReference>
<name>A0AAX3DYT9_RHOPL</name>
<keyword evidence="3" id="KW-0804">Transcription</keyword>
<dbReference type="Gene3D" id="1.10.357.10">
    <property type="entry name" value="Tetracycline Repressor, domain 2"/>
    <property type="match status" value="1"/>
</dbReference>
<dbReference type="AlphaFoldDB" id="A0AAX3DYT9"/>
<dbReference type="PRINTS" id="PR00455">
    <property type="entry name" value="HTHTETR"/>
</dbReference>
<keyword evidence="1" id="KW-0805">Transcription regulation</keyword>
<evidence type="ECO:0000256" key="3">
    <source>
        <dbReference type="ARBA" id="ARBA00023163"/>
    </source>
</evidence>
<dbReference type="InterPro" id="IPR036271">
    <property type="entry name" value="Tet_transcr_reg_TetR-rel_C_sf"/>
</dbReference>
<dbReference type="EMBL" id="CP076676">
    <property type="protein sequence ID" value="UYO39988.1"/>
    <property type="molecule type" value="Genomic_DNA"/>
</dbReference>
<sequence length="202" mass="21702">MCRTMADAAHLVIDPAAEAKLSPRERLIDSARSLFCRYGINSVGVDAIIEQAGTAKTTLYKLFGSKDGLVEAVLKREGQSWRSWFLESIDGPGGTARERLGRIGPALKEWFTRGDFYGCPFINAVGESDKNDDRMRSLAIAHKTIVLDRLTALCTEAGIEQPTEVAHTLGLVIDGAIVMALVTRDPSAADVAARACAAVLPA</sequence>
<evidence type="ECO:0000259" key="5">
    <source>
        <dbReference type="PROSITE" id="PS50977"/>
    </source>
</evidence>
<dbReference type="Proteomes" id="UP001163166">
    <property type="component" value="Chromosome"/>
</dbReference>
<dbReference type="InterPro" id="IPR001647">
    <property type="entry name" value="HTH_TetR"/>
</dbReference>
<reference evidence="6" key="1">
    <citation type="journal article" date="2022" name="Biol. Control">
        <title>In silico genomic analysis of Rhodopseudomonas palustris strains revealed potential biocontrol agents and crop yield enhancers.</title>
        <authorList>
            <person name="Surachat K."/>
            <person name="Kantachote D."/>
            <person name="Deachamag P."/>
            <person name="Wonglapsuwan M."/>
        </authorList>
    </citation>
    <scope>NUCLEOTIDE SEQUENCE</scope>
    <source>
        <strain evidence="6">TLS06</strain>
    </source>
</reference>
<organism evidence="6 7">
    <name type="scientific">Rhodopseudomonas palustris</name>
    <dbReference type="NCBI Taxonomy" id="1076"/>
    <lineage>
        <taxon>Bacteria</taxon>
        <taxon>Pseudomonadati</taxon>
        <taxon>Pseudomonadota</taxon>
        <taxon>Alphaproteobacteria</taxon>
        <taxon>Hyphomicrobiales</taxon>
        <taxon>Nitrobacteraceae</taxon>
        <taxon>Rhodopseudomonas</taxon>
    </lineage>
</organism>
<dbReference type="SUPFAM" id="SSF48498">
    <property type="entry name" value="Tetracyclin repressor-like, C-terminal domain"/>
    <property type="match status" value="1"/>
</dbReference>
<evidence type="ECO:0000256" key="1">
    <source>
        <dbReference type="ARBA" id="ARBA00023015"/>
    </source>
</evidence>
<dbReference type="GO" id="GO:0003677">
    <property type="term" value="F:DNA binding"/>
    <property type="evidence" value="ECO:0007669"/>
    <property type="project" value="UniProtKB-UniRule"/>
</dbReference>
<keyword evidence="2 4" id="KW-0238">DNA-binding</keyword>
<dbReference type="PROSITE" id="PS50977">
    <property type="entry name" value="HTH_TETR_2"/>
    <property type="match status" value="1"/>
</dbReference>
<feature type="DNA-binding region" description="H-T-H motif" evidence="4">
    <location>
        <begin position="44"/>
        <end position="63"/>
    </location>
</feature>
<dbReference type="Pfam" id="PF00440">
    <property type="entry name" value="TetR_N"/>
    <property type="match status" value="1"/>
</dbReference>
<protein>
    <submittedName>
        <fullName evidence="6">TetR/AcrR family transcriptional regulator</fullName>
    </submittedName>
</protein>
<dbReference type="SUPFAM" id="SSF46689">
    <property type="entry name" value="Homeodomain-like"/>
    <property type="match status" value="1"/>
</dbReference>
<feature type="domain" description="HTH tetR-type" evidence="5">
    <location>
        <begin position="21"/>
        <end position="81"/>
    </location>
</feature>